<name>A0A2T0TH59_9PSEU</name>
<evidence type="ECO:0000313" key="1">
    <source>
        <dbReference type="EMBL" id="PRY44951.1"/>
    </source>
</evidence>
<dbReference type="Proteomes" id="UP000239494">
    <property type="component" value="Unassembled WGS sequence"/>
</dbReference>
<reference evidence="1 2" key="1">
    <citation type="submission" date="2018-03" db="EMBL/GenBank/DDBJ databases">
        <title>Genomic Encyclopedia of Archaeal and Bacterial Type Strains, Phase II (KMG-II): from individual species to whole genera.</title>
        <authorList>
            <person name="Goeker M."/>
        </authorList>
    </citation>
    <scope>NUCLEOTIDE SEQUENCE [LARGE SCALE GENOMIC DNA]</scope>
    <source>
        <strain evidence="1 2">DSM 44720</strain>
    </source>
</reference>
<protein>
    <submittedName>
        <fullName evidence="1">Uncharacterized protein</fullName>
    </submittedName>
</protein>
<organism evidence="1 2">
    <name type="scientific">Umezawaea tangerina</name>
    <dbReference type="NCBI Taxonomy" id="84725"/>
    <lineage>
        <taxon>Bacteria</taxon>
        <taxon>Bacillati</taxon>
        <taxon>Actinomycetota</taxon>
        <taxon>Actinomycetes</taxon>
        <taxon>Pseudonocardiales</taxon>
        <taxon>Pseudonocardiaceae</taxon>
        <taxon>Umezawaea</taxon>
    </lineage>
</organism>
<dbReference type="EMBL" id="PVTF01000002">
    <property type="protein sequence ID" value="PRY44951.1"/>
    <property type="molecule type" value="Genomic_DNA"/>
</dbReference>
<dbReference type="AlphaFoldDB" id="A0A2T0TH59"/>
<accession>A0A2T0TH59</accession>
<gene>
    <name evidence="1" type="ORF">CLV43_102516</name>
</gene>
<sequence>MVDTTGPVDLARFRFACPPVPFTTKSPNGTAIGNRRRKTIRMTLDRVIDVEVR</sequence>
<proteinExistence type="predicted"/>
<evidence type="ECO:0000313" key="2">
    <source>
        <dbReference type="Proteomes" id="UP000239494"/>
    </source>
</evidence>
<keyword evidence="2" id="KW-1185">Reference proteome</keyword>
<comment type="caution">
    <text evidence="1">The sequence shown here is derived from an EMBL/GenBank/DDBJ whole genome shotgun (WGS) entry which is preliminary data.</text>
</comment>
<dbReference type="RefSeq" id="WP_170155754.1">
    <property type="nucleotide sequence ID" value="NZ_PVTF01000002.1"/>
</dbReference>